<evidence type="ECO:0000313" key="1">
    <source>
        <dbReference type="EMBL" id="KAK3776988.1"/>
    </source>
</evidence>
<organism evidence="1 2">
    <name type="scientific">Elysia crispata</name>
    <name type="common">lettuce slug</name>
    <dbReference type="NCBI Taxonomy" id="231223"/>
    <lineage>
        <taxon>Eukaryota</taxon>
        <taxon>Metazoa</taxon>
        <taxon>Spiralia</taxon>
        <taxon>Lophotrochozoa</taxon>
        <taxon>Mollusca</taxon>
        <taxon>Gastropoda</taxon>
        <taxon>Heterobranchia</taxon>
        <taxon>Euthyneura</taxon>
        <taxon>Panpulmonata</taxon>
        <taxon>Sacoglossa</taxon>
        <taxon>Placobranchoidea</taxon>
        <taxon>Plakobranchidae</taxon>
        <taxon>Elysia</taxon>
    </lineage>
</organism>
<sequence length="204" mass="22137">MTAAGFVPVAEMCLLKLVALTVFILAAFSLSVSTALRYNHQINIKIVNSGTLCYQAQTPCPTYGWFGPNCQYQCHCAGSAPCDKHDYGWVLPSLETSTDNKDTACSRENLGSVTVTLHTPIPLTWLRVVVSDAESPVTSVTLSGRGVNFLSSLYISAGKTQTSLVPNGWLYILNLNFSAGSPFLLPLCNPSNSLFAMLFWPYVN</sequence>
<dbReference type="Proteomes" id="UP001283361">
    <property type="component" value="Unassembled WGS sequence"/>
</dbReference>
<protein>
    <submittedName>
        <fullName evidence="1">Uncharacterized protein</fullName>
    </submittedName>
</protein>
<gene>
    <name evidence="1" type="ORF">RRG08_059706</name>
</gene>
<accession>A0AAE0ZX82</accession>
<dbReference type="EMBL" id="JAWDGP010003151">
    <property type="protein sequence ID" value="KAK3776988.1"/>
    <property type="molecule type" value="Genomic_DNA"/>
</dbReference>
<evidence type="ECO:0000313" key="2">
    <source>
        <dbReference type="Proteomes" id="UP001283361"/>
    </source>
</evidence>
<reference evidence="1" key="1">
    <citation type="journal article" date="2023" name="G3 (Bethesda)">
        <title>A reference genome for the long-term kleptoplast-retaining sea slug Elysia crispata morphotype clarki.</title>
        <authorList>
            <person name="Eastman K.E."/>
            <person name="Pendleton A.L."/>
            <person name="Shaikh M.A."/>
            <person name="Suttiyut T."/>
            <person name="Ogas R."/>
            <person name="Tomko P."/>
            <person name="Gavelis G."/>
            <person name="Widhalm J.R."/>
            <person name="Wisecaver J.H."/>
        </authorList>
    </citation>
    <scope>NUCLEOTIDE SEQUENCE</scope>
    <source>
        <strain evidence="1">ECLA1</strain>
    </source>
</reference>
<dbReference type="AlphaFoldDB" id="A0AAE0ZX82"/>
<comment type="caution">
    <text evidence="1">The sequence shown here is derived from an EMBL/GenBank/DDBJ whole genome shotgun (WGS) entry which is preliminary data.</text>
</comment>
<keyword evidence="2" id="KW-1185">Reference proteome</keyword>
<proteinExistence type="predicted"/>
<name>A0AAE0ZX82_9GAST</name>